<feature type="region of interest" description="Disordered" evidence="1">
    <location>
        <begin position="182"/>
        <end position="204"/>
    </location>
</feature>
<evidence type="ECO:0000256" key="1">
    <source>
        <dbReference type="SAM" id="MobiDB-lite"/>
    </source>
</evidence>
<evidence type="ECO:0000313" key="2">
    <source>
        <dbReference type="EMBL" id="QHT20106.1"/>
    </source>
</evidence>
<dbReference type="AlphaFoldDB" id="A0A6C0DT27"/>
<accession>A0A6C0DT27</accession>
<dbReference type="EMBL" id="MN739677">
    <property type="protein sequence ID" value="QHT20106.1"/>
    <property type="molecule type" value="Genomic_DNA"/>
</dbReference>
<organism evidence="2">
    <name type="scientific">viral metagenome</name>
    <dbReference type="NCBI Taxonomy" id="1070528"/>
    <lineage>
        <taxon>unclassified sequences</taxon>
        <taxon>metagenomes</taxon>
        <taxon>organismal metagenomes</taxon>
    </lineage>
</organism>
<proteinExistence type="predicted"/>
<sequence length="204" mass="23400">MDLPKIKSVVLNQLTNTNGLYSLKLQNHIYGCFIVMEDIAQHTIDISGTTLSTPKFTFDYDKQFNEIGLRYGFAMDTKLTLDIFTPEYKATWLQYFKDIDIAQDINEVDKIEDCLIEVVQSLVKTEENFFISALETGSLPQEWIEKVLNLINPPIEKEIEVEKTAISTAVTEKPLAKRRLATTRRIGQKSTSNKKSLAKTRRHH</sequence>
<reference evidence="2" key="1">
    <citation type="journal article" date="2020" name="Nature">
        <title>Giant virus diversity and host interactions through global metagenomics.</title>
        <authorList>
            <person name="Schulz F."/>
            <person name="Roux S."/>
            <person name="Paez-Espino D."/>
            <person name="Jungbluth S."/>
            <person name="Walsh D.A."/>
            <person name="Denef V.J."/>
            <person name="McMahon K.D."/>
            <person name="Konstantinidis K.T."/>
            <person name="Eloe-Fadrosh E.A."/>
            <person name="Kyrpides N.C."/>
            <person name="Woyke T."/>
        </authorList>
    </citation>
    <scope>NUCLEOTIDE SEQUENCE</scope>
    <source>
        <strain evidence="2">GVMAG-M-3300023174-60</strain>
    </source>
</reference>
<name>A0A6C0DT27_9ZZZZ</name>
<protein>
    <submittedName>
        <fullName evidence="2">Uncharacterized protein</fullName>
    </submittedName>
</protein>